<dbReference type="InterPro" id="IPR001789">
    <property type="entry name" value="Sig_transdc_resp-reg_receiver"/>
</dbReference>
<evidence type="ECO:0000313" key="9">
    <source>
        <dbReference type="EMBL" id="SEH66063.1"/>
    </source>
</evidence>
<dbReference type="PROSITE" id="PS00688">
    <property type="entry name" value="SIGMA54_INTERACT_3"/>
    <property type="match status" value="1"/>
</dbReference>
<dbReference type="GO" id="GO:0005524">
    <property type="term" value="F:ATP binding"/>
    <property type="evidence" value="ECO:0007669"/>
    <property type="project" value="UniProtKB-KW"/>
</dbReference>
<dbReference type="InterPro" id="IPR003593">
    <property type="entry name" value="AAA+_ATPase"/>
</dbReference>
<reference evidence="10" key="1">
    <citation type="submission" date="2016-06" db="EMBL/GenBank/DDBJ databases">
        <authorList>
            <person name="Petersen J."/>
            <person name="Sayavedra L."/>
        </authorList>
    </citation>
    <scope>NUCLEOTIDE SEQUENCE [LARGE SCALE GENOMIC DNA]</scope>
    <source>
        <strain evidence="10">BazSymA</strain>
    </source>
</reference>
<organism evidence="9 10">
    <name type="scientific">Bathymodiolus azoricus thioautotrophic gill symbiont</name>
    <dbReference type="NCBI Taxonomy" id="235205"/>
    <lineage>
        <taxon>Bacteria</taxon>
        <taxon>Pseudomonadati</taxon>
        <taxon>Pseudomonadota</taxon>
        <taxon>Gammaproteobacteria</taxon>
        <taxon>sulfur-oxidizing symbionts</taxon>
    </lineage>
</organism>
<protein>
    <submittedName>
        <fullName evidence="9">Two-component response regulator</fullName>
    </submittedName>
</protein>
<evidence type="ECO:0000256" key="3">
    <source>
        <dbReference type="ARBA" id="ARBA00023015"/>
    </source>
</evidence>
<keyword evidence="1" id="KW-0547">Nucleotide-binding</keyword>
<dbReference type="PANTHER" id="PTHR32071:SF117">
    <property type="entry name" value="PTS-DEPENDENT DIHYDROXYACETONE KINASE OPERON REGULATORY PROTEIN-RELATED"/>
    <property type="match status" value="1"/>
</dbReference>
<dbReference type="InterPro" id="IPR025662">
    <property type="entry name" value="Sigma_54_int_dom_ATP-bd_1"/>
</dbReference>
<sequence>MYRKPVKAKILIVDGHKSDRDLYAVALGQNFKCYFVDSIQDAWEILYEYPIQVIIADEVIEKTTGVDFLIQVQKQYPEVVRLMIADFENMQLCVLGNTAGIYQFLYKPWRPDNLRLIVGNAVKIFNLQDKNKIAPLEFKGNLSKRTTATIKPAKKQKDSCKKYAFDQLVRSEKSPLNGLCADIQKFSNYDIPVLIYGESGTGKELFARAIHHYSARASKPLIIENCAALPDDLLESELFGHVKGAFTGAYNDKTGLLERANGGTVFLDEIGDISPAFQVKLLRALQEKTIRKLGGNRYISIDIRVISATNKNLKEEIKANNFREDLFYRLAGMEFKIPPLRERKEDILPICMNIIKQGNLLFDKHISEVDNNAKKALERYPWPGNVRELQNEIQRTMVLSESDIITYVSLSAKLKEKK</sequence>
<dbReference type="InterPro" id="IPR002078">
    <property type="entry name" value="Sigma_54_int"/>
</dbReference>
<evidence type="ECO:0000256" key="1">
    <source>
        <dbReference type="ARBA" id="ARBA00022741"/>
    </source>
</evidence>
<evidence type="ECO:0000256" key="5">
    <source>
        <dbReference type="ARBA" id="ARBA00023163"/>
    </source>
</evidence>
<keyword evidence="2" id="KW-0067">ATP-binding</keyword>
<keyword evidence="3" id="KW-0805">Transcription regulation</keyword>
<dbReference type="SUPFAM" id="SSF52540">
    <property type="entry name" value="P-loop containing nucleoside triphosphate hydrolases"/>
    <property type="match status" value="1"/>
</dbReference>
<feature type="modified residue" description="4-aspartylphosphate" evidence="6">
    <location>
        <position position="57"/>
    </location>
</feature>
<dbReference type="Pfam" id="PF00072">
    <property type="entry name" value="Response_reg"/>
    <property type="match status" value="1"/>
</dbReference>
<dbReference type="Gene3D" id="3.40.50.300">
    <property type="entry name" value="P-loop containing nucleotide triphosphate hydrolases"/>
    <property type="match status" value="1"/>
</dbReference>
<gene>
    <name evidence="9" type="ORF">BAZSYMA_ACONTIG00012_6</name>
</gene>
<proteinExistence type="predicted"/>
<dbReference type="SUPFAM" id="SSF52172">
    <property type="entry name" value="CheY-like"/>
    <property type="match status" value="1"/>
</dbReference>
<dbReference type="Gene3D" id="1.10.8.60">
    <property type="match status" value="1"/>
</dbReference>
<name>A0A1H6JU45_9GAMM</name>
<keyword evidence="4" id="KW-0238">DNA-binding</keyword>
<feature type="domain" description="Sigma-54 factor interaction" evidence="7">
    <location>
        <begin position="169"/>
        <end position="398"/>
    </location>
</feature>
<dbReference type="InterPro" id="IPR058031">
    <property type="entry name" value="AAA_lid_NorR"/>
</dbReference>
<feature type="domain" description="Response regulatory" evidence="8">
    <location>
        <begin position="9"/>
        <end position="122"/>
    </location>
</feature>
<dbReference type="GO" id="GO:0000160">
    <property type="term" value="P:phosphorelay signal transduction system"/>
    <property type="evidence" value="ECO:0007669"/>
    <property type="project" value="InterPro"/>
</dbReference>
<evidence type="ECO:0000259" key="8">
    <source>
        <dbReference type="PROSITE" id="PS50110"/>
    </source>
</evidence>
<dbReference type="PROSITE" id="PS00675">
    <property type="entry name" value="SIGMA54_INTERACT_1"/>
    <property type="match status" value="1"/>
</dbReference>
<dbReference type="InterPro" id="IPR025943">
    <property type="entry name" value="Sigma_54_int_dom_ATP-bd_2"/>
</dbReference>
<dbReference type="PROSITE" id="PS00676">
    <property type="entry name" value="SIGMA54_INTERACT_2"/>
    <property type="match status" value="1"/>
</dbReference>
<dbReference type="Pfam" id="PF25601">
    <property type="entry name" value="AAA_lid_14"/>
    <property type="match status" value="1"/>
</dbReference>
<dbReference type="InterPro" id="IPR027417">
    <property type="entry name" value="P-loop_NTPase"/>
</dbReference>
<dbReference type="EMBL" id="CDSC02000079">
    <property type="protein sequence ID" value="SEH66063.1"/>
    <property type="molecule type" value="Genomic_DNA"/>
</dbReference>
<dbReference type="PROSITE" id="PS50045">
    <property type="entry name" value="SIGMA54_INTERACT_4"/>
    <property type="match status" value="1"/>
</dbReference>
<evidence type="ECO:0000256" key="2">
    <source>
        <dbReference type="ARBA" id="ARBA00022840"/>
    </source>
</evidence>
<evidence type="ECO:0000256" key="4">
    <source>
        <dbReference type="ARBA" id="ARBA00023125"/>
    </source>
</evidence>
<dbReference type="Gene3D" id="3.40.50.2300">
    <property type="match status" value="1"/>
</dbReference>
<dbReference type="SMART" id="SM00382">
    <property type="entry name" value="AAA"/>
    <property type="match status" value="1"/>
</dbReference>
<dbReference type="RefSeq" id="WP_195910041.1">
    <property type="nucleotide sequence ID" value="NZ_CAESAP020000397.1"/>
</dbReference>
<dbReference type="InterPro" id="IPR011006">
    <property type="entry name" value="CheY-like_superfamily"/>
</dbReference>
<dbReference type="GO" id="GO:0003677">
    <property type="term" value="F:DNA binding"/>
    <property type="evidence" value="ECO:0007669"/>
    <property type="project" value="UniProtKB-KW"/>
</dbReference>
<dbReference type="FunFam" id="3.40.50.300:FF:000006">
    <property type="entry name" value="DNA-binding transcriptional regulator NtrC"/>
    <property type="match status" value="1"/>
</dbReference>
<dbReference type="AlphaFoldDB" id="A0A1H6JU45"/>
<keyword evidence="5" id="KW-0804">Transcription</keyword>
<evidence type="ECO:0000313" key="10">
    <source>
        <dbReference type="Proteomes" id="UP000198988"/>
    </source>
</evidence>
<dbReference type="CDD" id="cd00009">
    <property type="entry name" value="AAA"/>
    <property type="match status" value="1"/>
</dbReference>
<dbReference type="PROSITE" id="PS50110">
    <property type="entry name" value="RESPONSE_REGULATORY"/>
    <property type="match status" value="1"/>
</dbReference>
<keyword evidence="6" id="KW-0597">Phosphoprotein</keyword>
<dbReference type="SMART" id="SM00448">
    <property type="entry name" value="REC"/>
    <property type="match status" value="1"/>
</dbReference>
<dbReference type="Proteomes" id="UP000198988">
    <property type="component" value="Unassembled WGS sequence"/>
</dbReference>
<dbReference type="GO" id="GO:0006355">
    <property type="term" value="P:regulation of DNA-templated transcription"/>
    <property type="evidence" value="ECO:0007669"/>
    <property type="project" value="InterPro"/>
</dbReference>
<dbReference type="InterPro" id="IPR025944">
    <property type="entry name" value="Sigma_54_int_dom_CS"/>
</dbReference>
<evidence type="ECO:0000256" key="6">
    <source>
        <dbReference type="PROSITE-ProRule" id="PRU00169"/>
    </source>
</evidence>
<dbReference type="Pfam" id="PF00158">
    <property type="entry name" value="Sigma54_activat"/>
    <property type="match status" value="1"/>
</dbReference>
<evidence type="ECO:0000259" key="7">
    <source>
        <dbReference type="PROSITE" id="PS50045"/>
    </source>
</evidence>
<accession>A0A1H6JU45</accession>
<dbReference type="PANTHER" id="PTHR32071">
    <property type="entry name" value="TRANSCRIPTIONAL REGULATORY PROTEIN"/>
    <property type="match status" value="1"/>
</dbReference>